<dbReference type="InterPro" id="IPR036291">
    <property type="entry name" value="NAD(P)-bd_dom_sf"/>
</dbReference>
<dbReference type="Gene3D" id="3.40.50.720">
    <property type="entry name" value="NAD(P)-binding Rossmann-like Domain"/>
    <property type="match status" value="2"/>
</dbReference>
<dbReference type="Proteomes" id="UP001620645">
    <property type="component" value="Unassembled WGS sequence"/>
</dbReference>
<dbReference type="AlphaFoldDB" id="A0ABD2IN08"/>
<accession>A0ABD2IN08</accession>
<gene>
    <name evidence="3" type="ORF">niasHS_014648</name>
</gene>
<dbReference type="EMBL" id="JBICCN010000309">
    <property type="protein sequence ID" value="KAL3078866.1"/>
    <property type="molecule type" value="Genomic_DNA"/>
</dbReference>
<comment type="caution">
    <text evidence="3">The sequence shown here is derived from an EMBL/GenBank/DDBJ whole genome shotgun (WGS) entry which is preliminary data.</text>
</comment>
<name>A0ABD2IN08_HETSC</name>
<evidence type="ECO:0000313" key="3">
    <source>
        <dbReference type="EMBL" id="KAL3078866.1"/>
    </source>
</evidence>
<keyword evidence="4" id="KW-1185">Reference proteome</keyword>
<evidence type="ECO:0000313" key="4">
    <source>
        <dbReference type="Proteomes" id="UP001620645"/>
    </source>
</evidence>
<feature type="region of interest" description="Disordered" evidence="1">
    <location>
        <begin position="373"/>
        <end position="404"/>
    </location>
</feature>
<evidence type="ECO:0000259" key="2">
    <source>
        <dbReference type="Pfam" id="PF01073"/>
    </source>
</evidence>
<dbReference type="SUPFAM" id="SSF51735">
    <property type="entry name" value="NAD(P)-binding Rossmann-fold domains"/>
    <property type="match status" value="1"/>
</dbReference>
<dbReference type="Pfam" id="PF01073">
    <property type="entry name" value="3Beta_HSD"/>
    <property type="match status" value="2"/>
</dbReference>
<evidence type="ECO:0000256" key="1">
    <source>
        <dbReference type="SAM" id="MobiDB-lite"/>
    </source>
</evidence>
<protein>
    <recommendedName>
        <fullName evidence="2">3-beta hydroxysteroid dehydrogenase/isomerase domain-containing protein</fullName>
    </recommendedName>
</protein>
<feature type="domain" description="3-beta hydroxysteroid dehydrogenase/isomerase" evidence="2">
    <location>
        <begin position="171"/>
        <end position="292"/>
    </location>
</feature>
<reference evidence="3 4" key="1">
    <citation type="submission" date="2024-10" db="EMBL/GenBank/DDBJ databases">
        <authorList>
            <person name="Kim D."/>
        </authorList>
    </citation>
    <scope>NUCLEOTIDE SEQUENCE [LARGE SCALE GENOMIC DNA]</scope>
    <source>
        <strain evidence="3">Taebaek</strain>
    </source>
</reference>
<feature type="domain" description="3-beta hydroxysteroid dehydrogenase/isomerase" evidence="2">
    <location>
        <begin position="41"/>
        <end position="165"/>
    </location>
</feature>
<sequence length="404" mass="45632">MGEQLAWRRSDFFDSSSNLLREFCDVLFISPNCAQMGVKVAITGGSGFLAAHLIKRLRADANVDEIRTIDRKPFRQLGTIDDCPPSSVGFPPLIHFQCDLLDVAKLEKALDGVDVLFHLARKAFEYLFFADQKALNDRYSRDNLEATHSLLNTIFKCSVPRLVHVGETRTKAELAGREKCGKILTNGQPFHALFLRPTFVYGEGEKRLPMALKKVAERHGEINEIAGPSNGMLQYIYAGNLASIMAESMQLLLSDRAENLSGTYFYCMDDTVCTKFGEFCGPFVHALGHRMGPPIVNQWATLFKLFIEQQIRSLCGWEVTPGGDFSAIALRFLFNYAIGFSDRTMALNLKHRSKRGGRSEWTKRTADWIGREMGEAEEAKEVREEQRQQKKMETEGEEIVRRLG</sequence>
<dbReference type="InterPro" id="IPR002225">
    <property type="entry name" value="3Beta_OHSteriod_DH/Estase"/>
</dbReference>
<organism evidence="3 4">
    <name type="scientific">Heterodera schachtii</name>
    <name type="common">Sugarbeet cyst nematode worm</name>
    <name type="synonym">Tylenchus schachtii</name>
    <dbReference type="NCBI Taxonomy" id="97005"/>
    <lineage>
        <taxon>Eukaryota</taxon>
        <taxon>Metazoa</taxon>
        <taxon>Ecdysozoa</taxon>
        <taxon>Nematoda</taxon>
        <taxon>Chromadorea</taxon>
        <taxon>Rhabditida</taxon>
        <taxon>Tylenchina</taxon>
        <taxon>Tylenchomorpha</taxon>
        <taxon>Tylenchoidea</taxon>
        <taxon>Heteroderidae</taxon>
        <taxon>Heteroderinae</taxon>
        <taxon>Heterodera</taxon>
    </lineage>
</organism>
<proteinExistence type="predicted"/>